<name>A0ABV7ZF24_9DEIO</name>
<feature type="region of interest" description="Disordered" evidence="1">
    <location>
        <begin position="1"/>
        <end position="51"/>
    </location>
</feature>
<organism evidence="2 3">
    <name type="scientific">Deinococcus rufus</name>
    <dbReference type="NCBI Taxonomy" id="2136097"/>
    <lineage>
        <taxon>Bacteria</taxon>
        <taxon>Thermotogati</taxon>
        <taxon>Deinococcota</taxon>
        <taxon>Deinococci</taxon>
        <taxon>Deinococcales</taxon>
        <taxon>Deinococcaceae</taxon>
        <taxon>Deinococcus</taxon>
    </lineage>
</organism>
<protein>
    <recommendedName>
        <fullName evidence="4">CopG family transcriptional regulator</fullName>
    </recommendedName>
</protein>
<dbReference type="EMBL" id="JBHRZG010000024">
    <property type="protein sequence ID" value="MFC3834881.1"/>
    <property type="molecule type" value="Genomic_DNA"/>
</dbReference>
<evidence type="ECO:0008006" key="4">
    <source>
        <dbReference type="Google" id="ProtNLM"/>
    </source>
</evidence>
<proteinExistence type="predicted"/>
<dbReference type="RefSeq" id="WP_322472174.1">
    <property type="nucleotide sequence ID" value="NZ_JBHRZG010000024.1"/>
</dbReference>
<reference evidence="3" key="1">
    <citation type="journal article" date="2019" name="Int. J. Syst. Evol. Microbiol.">
        <title>The Global Catalogue of Microorganisms (GCM) 10K type strain sequencing project: providing services to taxonomists for standard genome sequencing and annotation.</title>
        <authorList>
            <consortium name="The Broad Institute Genomics Platform"/>
            <consortium name="The Broad Institute Genome Sequencing Center for Infectious Disease"/>
            <person name="Wu L."/>
            <person name="Ma J."/>
        </authorList>
    </citation>
    <scope>NUCLEOTIDE SEQUENCE [LARGE SCALE GENOMIC DNA]</scope>
    <source>
        <strain evidence="3">CCTCC AB 2017081</strain>
    </source>
</reference>
<evidence type="ECO:0000313" key="3">
    <source>
        <dbReference type="Proteomes" id="UP001595803"/>
    </source>
</evidence>
<comment type="caution">
    <text evidence="2">The sequence shown here is derived from an EMBL/GenBank/DDBJ whole genome shotgun (WGS) entry which is preliminary data.</text>
</comment>
<accession>A0ABV7ZF24</accession>
<evidence type="ECO:0000313" key="2">
    <source>
        <dbReference type="EMBL" id="MFC3834881.1"/>
    </source>
</evidence>
<dbReference type="Proteomes" id="UP001595803">
    <property type="component" value="Unassembled WGS sequence"/>
</dbReference>
<sequence>MSRFTYLDSAKKKGRGRKKAAKAERRARRHAPEDAARTPVPGPQDETAGLARADAPVTVYVRRETVRAVWREVKRDGGESVSELVEDLLLAWLRERTR</sequence>
<gene>
    <name evidence="2" type="ORF">ACFOSB_18640</name>
</gene>
<feature type="compositionally biased region" description="Basic residues" evidence="1">
    <location>
        <begin position="12"/>
        <end position="29"/>
    </location>
</feature>
<evidence type="ECO:0000256" key="1">
    <source>
        <dbReference type="SAM" id="MobiDB-lite"/>
    </source>
</evidence>
<keyword evidence="3" id="KW-1185">Reference proteome</keyword>